<dbReference type="AlphaFoldDB" id="A0A485LVT0"/>
<dbReference type="InterPro" id="IPR036102">
    <property type="entry name" value="OsmC/Ohrsf"/>
</dbReference>
<dbReference type="Pfam" id="PF02566">
    <property type="entry name" value="OsmC"/>
    <property type="match status" value="1"/>
</dbReference>
<dbReference type="PANTHER" id="PTHR35368:SF1">
    <property type="entry name" value="HYDROPEROXIDE REDUCTASE"/>
    <property type="match status" value="1"/>
</dbReference>
<dbReference type="Gene3D" id="3.30.300.20">
    <property type="match status" value="1"/>
</dbReference>
<dbReference type="InterPro" id="IPR052924">
    <property type="entry name" value="OsmC/Ohr_hydroprdx_reductase"/>
</dbReference>
<evidence type="ECO:0000313" key="1">
    <source>
        <dbReference type="EMBL" id="VFU12216.1"/>
    </source>
</evidence>
<dbReference type="SUPFAM" id="SSF82784">
    <property type="entry name" value="OsmC-like"/>
    <property type="match status" value="1"/>
</dbReference>
<gene>
    <name evidence="1" type="ORF">SCFA_130021</name>
</gene>
<dbReference type="PANTHER" id="PTHR35368">
    <property type="entry name" value="HYDROPEROXIDE REDUCTASE"/>
    <property type="match status" value="1"/>
</dbReference>
<name>A0A485LVT0_9ZZZZ</name>
<proteinExistence type="predicted"/>
<protein>
    <submittedName>
        <fullName evidence="1">OsmC-like protein</fullName>
    </submittedName>
</protein>
<organism evidence="1">
    <name type="scientific">anaerobic digester metagenome</name>
    <dbReference type="NCBI Taxonomy" id="1263854"/>
    <lineage>
        <taxon>unclassified sequences</taxon>
        <taxon>metagenomes</taxon>
        <taxon>ecological metagenomes</taxon>
    </lineage>
</organism>
<accession>A0A485LVT0</accession>
<dbReference type="InterPro" id="IPR003718">
    <property type="entry name" value="OsmC/Ohr_fam"/>
</dbReference>
<dbReference type="EMBL" id="CAADRM010000035">
    <property type="protein sequence ID" value="VFU12216.1"/>
    <property type="molecule type" value="Genomic_DNA"/>
</dbReference>
<reference evidence="1" key="1">
    <citation type="submission" date="2019-03" db="EMBL/GenBank/DDBJ databases">
        <authorList>
            <person name="Hao L."/>
        </authorList>
    </citation>
    <scope>NUCLEOTIDE SEQUENCE</scope>
</reference>
<sequence>MAEDHFINGINVTQLTSTIDQIRNEPEIAKFSFRATNTWVDGTHCQGTVQHFYGALTEDTKRPPLTYDMDEPPVLMGHNTGRNPVEFLLIALSGCLTTTLVAYASAKGLNLKGVQSWYEGDIDLRGFLGISDEVRAGYQRIRVGFRIDADISDEQKQELVQLAQQHSPVFNTISRSSPVSVHLER</sequence>
<dbReference type="InterPro" id="IPR015946">
    <property type="entry name" value="KH_dom-like_a/b"/>
</dbReference>